<dbReference type="EMBL" id="JAIOUQ010000007">
    <property type="protein sequence ID" value="MBZ2165828.1"/>
    <property type="molecule type" value="Genomic_DNA"/>
</dbReference>
<organism evidence="1 2">
    <name type="scientific">Methanobacterium spitsbergense</name>
    <dbReference type="NCBI Taxonomy" id="2874285"/>
    <lineage>
        <taxon>Archaea</taxon>
        <taxon>Methanobacteriati</taxon>
        <taxon>Methanobacteriota</taxon>
        <taxon>Methanomada group</taxon>
        <taxon>Methanobacteria</taxon>
        <taxon>Methanobacteriales</taxon>
        <taxon>Methanobacteriaceae</taxon>
        <taxon>Methanobacterium</taxon>
    </lineage>
</organism>
<dbReference type="Proteomes" id="UP000825933">
    <property type="component" value="Unassembled WGS sequence"/>
</dbReference>
<accession>A0A8T5UPV7</accession>
<dbReference type="RefSeq" id="WP_223791409.1">
    <property type="nucleotide sequence ID" value="NZ_JAIOUQ010000007.1"/>
</dbReference>
<gene>
    <name evidence="1" type="ORF">K8N75_07230</name>
</gene>
<dbReference type="AlphaFoldDB" id="A0A8T5UPV7"/>
<proteinExistence type="predicted"/>
<comment type="caution">
    <text evidence="1">The sequence shown here is derived from an EMBL/GenBank/DDBJ whole genome shotgun (WGS) entry which is preliminary data.</text>
</comment>
<evidence type="ECO:0000313" key="2">
    <source>
        <dbReference type="Proteomes" id="UP000825933"/>
    </source>
</evidence>
<keyword evidence="2" id="KW-1185">Reference proteome</keyword>
<sequence>MNFKNKNVKEIGKEFKIGERTFYPVVQISTIEMDSSFSEQISPIALLVIEPSIKYILPLTEEKVNSEEIIDLYQNRILSGNKF</sequence>
<name>A0A8T5UPV7_9EURY</name>
<reference evidence="2" key="1">
    <citation type="journal article" date="2022" name="Microbiol. Resour. Announc.">
        <title>Draft Genome Sequence of a Methanogenic Archaeon from West Spitsbergen Permafrost.</title>
        <authorList>
            <person name="Trubitsyn V."/>
            <person name="Rivkina E."/>
            <person name="Shcherbakova V."/>
        </authorList>
    </citation>
    <scope>NUCLEOTIDE SEQUENCE [LARGE SCALE GENOMIC DNA]</scope>
    <source>
        <strain evidence="2">VT</strain>
    </source>
</reference>
<protein>
    <submittedName>
        <fullName evidence="1">Uncharacterized protein</fullName>
    </submittedName>
</protein>
<evidence type="ECO:0000313" key="1">
    <source>
        <dbReference type="EMBL" id="MBZ2165828.1"/>
    </source>
</evidence>